<accession>A0A833PE68</accession>
<dbReference type="Gene3D" id="3.30.1150.10">
    <property type="match status" value="1"/>
</dbReference>
<evidence type="ECO:0000256" key="1">
    <source>
        <dbReference type="ARBA" id="ARBA00004167"/>
    </source>
</evidence>
<evidence type="ECO:0000313" key="6">
    <source>
        <dbReference type="Proteomes" id="UP000490535"/>
    </source>
</evidence>
<evidence type="ECO:0000256" key="4">
    <source>
        <dbReference type="ARBA" id="ARBA00023136"/>
    </source>
</evidence>
<name>A0A833PE68_ACIBZ</name>
<evidence type="ECO:0008006" key="7">
    <source>
        <dbReference type="Google" id="ProtNLM"/>
    </source>
</evidence>
<comment type="caution">
    <text evidence="5">The sequence shown here is derived from an EMBL/GenBank/DDBJ whole genome shotgun (WGS) entry which is preliminary data.</text>
</comment>
<dbReference type="SUPFAM" id="SSF74653">
    <property type="entry name" value="TolA/TonB C-terminal domain"/>
    <property type="match status" value="1"/>
</dbReference>
<proteinExistence type="predicted"/>
<protein>
    <recommendedName>
        <fullName evidence="7">TonB-dependent receptor</fullName>
    </recommendedName>
</protein>
<organism evidence="5 6">
    <name type="scientific">Acinetobacter bereziniae</name>
    <name type="common">Acinetobacter genomosp. 10</name>
    <dbReference type="NCBI Taxonomy" id="106648"/>
    <lineage>
        <taxon>Bacteria</taxon>
        <taxon>Pseudomonadati</taxon>
        <taxon>Pseudomonadota</taxon>
        <taxon>Gammaproteobacteria</taxon>
        <taxon>Moraxellales</taxon>
        <taxon>Moraxellaceae</taxon>
        <taxon>Acinetobacter</taxon>
    </lineage>
</organism>
<dbReference type="GO" id="GO:0016020">
    <property type="term" value="C:membrane"/>
    <property type="evidence" value="ECO:0007669"/>
    <property type="project" value="UniProtKB-SubCell"/>
</dbReference>
<reference evidence="6" key="1">
    <citation type="journal article" date="2020" name="MBio">
        <title>Horizontal gene transfer to a defensive symbiont with a reduced genome amongst a multipartite beetle microbiome.</title>
        <authorList>
            <person name="Waterworth S.C."/>
            <person name="Florez L.V."/>
            <person name="Rees E.R."/>
            <person name="Hertweck C."/>
            <person name="Kaltenpoth M."/>
            <person name="Kwan J.C."/>
        </authorList>
    </citation>
    <scope>NUCLEOTIDE SEQUENCE [LARGE SCALE GENOMIC DNA]</scope>
</reference>
<evidence type="ECO:0000256" key="3">
    <source>
        <dbReference type="ARBA" id="ARBA00022989"/>
    </source>
</evidence>
<dbReference type="InterPro" id="IPR006260">
    <property type="entry name" value="TonB/TolA_C"/>
</dbReference>
<dbReference type="AlphaFoldDB" id="A0A833PE68"/>
<sequence>MNKALLITGLMCLSTYSYSADKLPTIKVKGEQSERNTPLHLTTQIQWVKFPQVQYQTAELKTQDRSAIIRVSANSSGQVTDAEVQESTGITSLDQKLIDAVEAAKVNRTGFFGEIFI</sequence>
<keyword evidence="4" id="KW-0472">Membrane</keyword>
<dbReference type="NCBIfam" id="TIGR01352">
    <property type="entry name" value="tonB_Cterm"/>
    <property type="match status" value="1"/>
</dbReference>
<dbReference type="Proteomes" id="UP000490535">
    <property type="component" value="Unassembled WGS sequence"/>
</dbReference>
<keyword evidence="3" id="KW-1133">Transmembrane helix</keyword>
<evidence type="ECO:0000256" key="2">
    <source>
        <dbReference type="ARBA" id="ARBA00022692"/>
    </source>
</evidence>
<evidence type="ECO:0000313" key="5">
    <source>
        <dbReference type="EMBL" id="KAF1022824.1"/>
    </source>
</evidence>
<gene>
    <name evidence="5" type="ORF">GAK29_03081</name>
</gene>
<comment type="subcellular location">
    <subcellularLocation>
        <location evidence="1">Membrane</location>
        <topology evidence="1">Single-pass membrane protein</topology>
    </subcellularLocation>
</comment>
<keyword evidence="2" id="KW-0812">Transmembrane</keyword>
<dbReference type="EMBL" id="WNDP01000086">
    <property type="protein sequence ID" value="KAF1022824.1"/>
    <property type="molecule type" value="Genomic_DNA"/>
</dbReference>